<gene>
    <name evidence="3" type="ORF">PCOR1329_LOCUS68147</name>
</gene>
<keyword evidence="4" id="KW-1185">Reference proteome</keyword>
<sequence>MLLDVTSLRAVLHYQELCKDVLVLSAKVVLVSTWSDSAVWGHRLTDTCETIRRALANASGTAAHVREWLPAALSRAAAHGLPALRRADNDNGLAMHEWRPLQDAEGRWMGKAVIQLATEAEARLPHFDLSSCTKLYFLLSYLYFYMLYQTFAVEHRIFLLTPTLVYLLCAAHSMEIILDAKQHYADQIFEKRDFLGVVETHSNLGKVFGARAHPGYQLFWSHGTNRQAGVGFLMEDAFLRRFNPVAPTDWVEVDPGRAAKLSLRGPSGALDIFIVYMASGSDSAMRASRRATTSAISRHMAAPEQALMIMMGDCNFVVDRRDRWAKSSARWTGDADRSEADVFRTTLAQPFRLHELHQPLFTHECGLARSRLDRAYSNHSPADQLDRHFTCFALPATHLSAHWAIAFSRRSGADTSRKRPALTSRATSHPDFARRVVMEYRELLAHDTLDASPIRHLVLVKRAMHTVAASMRREEDEAQIEGTDDELGWILSFLRAAEQVNLTRMRRCAAVCPKIAGYVQPENPEARSSPGFWQLKDFAVQLARRSLTEEISELRRQQGHSSFDHFAHSKSNILTKLKRLLPGCSTTLAAMQGADGQVTDGATEMANALKTHWERVFQAPAVDFDILREWMASLRNDPASAPTQPVRDPLGRPRAPRGQLPREAWQRQVRKRDIEKAIPQAGNTSPSPDGIPFCAWKALKSFGVSTLLNVARPLESEDAAEAMRQAYGDECDGAGRSYNLGTLVCLPKAPTGEDPELGAFYHASDTRPPSVVNADNRLVASAMRWRWEEHLGAYVQDSDGDSAAVFLDFAAAFPSISQEYIQACLRHMGVPAVAAFLSLYNNSRCVVSVKGQIFDGFCMTSGARQGCPLSPLVYAVVAESLLDTVEARSEGIFARAYADDTALVVRDVWAEAPVLVSVFWDFEQISGLRLNKQKSFVIPLNAATYADLFGLHLTAQVYNTFALPTLGYISQLETPPEWVLTGAQRSLSRVAKGPGPWATAPDLWTLQEAFGLATSFKNLERMALAAKVRAVLFDGARAPRRQFLDDVVLHLREALARPGRDHSRAAWADWYGRAFLLCLAQAEDRVVWLAGSLESLRRSRATGHQRAEADATWRVDCQRTVYAFLMADSIRNPWNRFRVKFRRWQLGDAARRSRVDLREHKGADARMAKQTGCAAA</sequence>
<dbReference type="PANTHER" id="PTHR19446">
    <property type="entry name" value="REVERSE TRANSCRIPTASES"/>
    <property type="match status" value="1"/>
</dbReference>
<feature type="domain" description="Reverse transcriptase" evidence="2">
    <location>
        <begin position="727"/>
        <end position="953"/>
    </location>
</feature>
<dbReference type="Pfam" id="PF00078">
    <property type="entry name" value="RVT_1"/>
    <property type="match status" value="1"/>
</dbReference>
<evidence type="ECO:0000256" key="1">
    <source>
        <dbReference type="SAM" id="MobiDB-lite"/>
    </source>
</evidence>
<dbReference type="SUPFAM" id="SSF56219">
    <property type="entry name" value="DNase I-like"/>
    <property type="match status" value="1"/>
</dbReference>
<organism evidence="3 4">
    <name type="scientific">Prorocentrum cordatum</name>
    <dbReference type="NCBI Taxonomy" id="2364126"/>
    <lineage>
        <taxon>Eukaryota</taxon>
        <taxon>Sar</taxon>
        <taxon>Alveolata</taxon>
        <taxon>Dinophyceae</taxon>
        <taxon>Prorocentrales</taxon>
        <taxon>Prorocentraceae</taxon>
        <taxon>Prorocentrum</taxon>
    </lineage>
</organism>
<dbReference type="InterPro" id="IPR036691">
    <property type="entry name" value="Endo/exonu/phosph_ase_sf"/>
</dbReference>
<evidence type="ECO:0000313" key="4">
    <source>
        <dbReference type="Proteomes" id="UP001189429"/>
    </source>
</evidence>
<evidence type="ECO:0000313" key="3">
    <source>
        <dbReference type="EMBL" id="CAK0886943.1"/>
    </source>
</evidence>
<name>A0ABN9WK63_9DINO</name>
<protein>
    <recommendedName>
        <fullName evidence="2">Reverse transcriptase domain-containing protein</fullName>
    </recommendedName>
</protein>
<dbReference type="Gene3D" id="3.60.10.10">
    <property type="entry name" value="Endonuclease/exonuclease/phosphatase"/>
    <property type="match status" value="1"/>
</dbReference>
<dbReference type="InterPro" id="IPR000477">
    <property type="entry name" value="RT_dom"/>
</dbReference>
<evidence type="ECO:0000259" key="2">
    <source>
        <dbReference type="PROSITE" id="PS50878"/>
    </source>
</evidence>
<dbReference type="Proteomes" id="UP001189429">
    <property type="component" value="Unassembled WGS sequence"/>
</dbReference>
<dbReference type="PROSITE" id="PS50878">
    <property type="entry name" value="RT_POL"/>
    <property type="match status" value="1"/>
</dbReference>
<accession>A0ABN9WK63</accession>
<feature type="region of interest" description="Disordered" evidence="1">
    <location>
        <begin position="637"/>
        <end position="669"/>
    </location>
</feature>
<reference evidence="3" key="1">
    <citation type="submission" date="2023-10" db="EMBL/GenBank/DDBJ databases">
        <authorList>
            <person name="Chen Y."/>
            <person name="Shah S."/>
            <person name="Dougan E. K."/>
            <person name="Thang M."/>
            <person name="Chan C."/>
        </authorList>
    </citation>
    <scope>NUCLEOTIDE SEQUENCE [LARGE SCALE GENOMIC DNA]</scope>
</reference>
<comment type="caution">
    <text evidence="3">The sequence shown here is derived from an EMBL/GenBank/DDBJ whole genome shotgun (WGS) entry which is preliminary data.</text>
</comment>
<proteinExistence type="predicted"/>
<dbReference type="EMBL" id="CAUYUJ010018871">
    <property type="protein sequence ID" value="CAK0886943.1"/>
    <property type="molecule type" value="Genomic_DNA"/>
</dbReference>